<comment type="caution">
    <text evidence="4">The sequence shown here is derived from an EMBL/GenBank/DDBJ whole genome shotgun (WGS) entry which is preliminary data.</text>
</comment>
<keyword evidence="2" id="KW-0456">Lyase</keyword>
<dbReference type="Proteomes" id="UP001239909">
    <property type="component" value="Unassembled WGS sequence"/>
</dbReference>
<evidence type="ECO:0000256" key="2">
    <source>
        <dbReference type="ARBA" id="ARBA00023239"/>
    </source>
</evidence>
<protein>
    <submittedName>
        <fullName evidence="4">Enoyl-CoA hydratase</fullName>
    </submittedName>
</protein>
<sequence length="261" mass="26448">MPQSTPDNPVRIEDAGVVRIVRIDRPAVLNALSPAVLTELAAAIREGDANPAVRAFVLTGGTEVFSAGADLDALAGITAPAYPTSPNADAFAAVRAARKPVVAAVAGWCLGGGCELALGTDLIVAGDTAVFGQPEIAVGIIPGAGGTLLWAPRTGPGAQAEAALTGRRIDAWEARRLGLADRVVPSAHVVTAATALAEEIAAKAPLAAAAAKRAMRGAWRAPLEMALSAEVEILSGLLASEDAAEGTAAFLEKRAPRFEGR</sequence>
<dbReference type="PANTHER" id="PTHR11941:SF54">
    <property type="entry name" value="ENOYL-COA HYDRATASE, MITOCHONDRIAL"/>
    <property type="match status" value="1"/>
</dbReference>
<dbReference type="Pfam" id="PF00378">
    <property type="entry name" value="ECH_1"/>
    <property type="match status" value="1"/>
</dbReference>
<keyword evidence="5" id="KW-1185">Reference proteome</keyword>
<dbReference type="InterPro" id="IPR001753">
    <property type="entry name" value="Enoyl-CoA_hydra/iso"/>
</dbReference>
<name>A0ABQ6LS78_9RHOB</name>
<gene>
    <name evidence="4" type="ORF">LNKW23_41600</name>
</gene>
<reference evidence="4 5" key="1">
    <citation type="submission" date="2023-04" db="EMBL/GenBank/DDBJ databases">
        <title>Marinoamorphus aggregata gen. nov., sp. Nov., isolate from tissue of brittle star Ophioplocus japonicus.</title>
        <authorList>
            <person name="Kawano K."/>
            <person name="Sawayama S."/>
            <person name="Nakagawa S."/>
        </authorList>
    </citation>
    <scope>NUCLEOTIDE SEQUENCE [LARGE SCALE GENOMIC DNA]</scope>
    <source>
        <strain evidence="4 5">NKW23</strain>
    </source>
</reference>
<dbReference type="InterPro" id="IPR014748">
    <property type="entry name" value="Enoyl-CoA_hydra_C"/>
</dbReference>
<accession>A0ABQ6LS78</accession>
<dbReference type="InterPro" id="IPR018376">
    <property type="entry name" value="Enoyl-CoA_hyd/isom_CS"/>
</dbReference>
<comment type="similarity">
    <text evidence="1 3">Belongs to the enoyl-CoA hydratase/isomerase family.</text>
</comment>
<dbReference type="PROSITE" id="PS00166">
    <property type="entry name" value="ENOYL_COA_HYDRATASE"/>
    <property type="match status" value="1"/>
</dbReference>
<evidence type="ECO:0000256" key="3">
    <source>
        <dbReference type="RuleBase" id="RU003707"/>
    </source>
</evidence>
<dbReference type="CDD" id="cd06558">
    <property type="entry name" value="crotonase-like"/>
    <property type="match status" value="1"/>
</dbReference>
<dbReference type="InterPro" id="IPR029045">
    <property type="entry name" value="ClpP/crotonase-like_dom_sf"/>
</dbReference>
<evidence type="ECO:0000256" key="1">
    <source>
        <dbReference type="ARBA" id="ARBA00005254"/>
    </source>
</evidence>
<dbReference type="EMBL" id="BSYI01000047">
    <property type="protein sequence ID" value="GMG84944.1"/>
    <property type="molecule type" value="Genomic_DNA"/>
</dbReference>
<proteinExistence type="inferred from homology"/>
<dbReference type="SUPFAM" id="SSF52096">
    <property type="entry name" value="ClpP/crotonase"/>
    <property type="match status" value="1"/>
</dbReference>
<dbReference type="Gene3D" id="1.10.12.10">
    <property type="entry name" value="Lyase 2-enoyl-coa Hydratase, Chain A, domain 2"/>
    <property type="match status" value="1"/>
</dbReference>
<dbReference type="Gene3D" id="3.90.226.10">
    <property type="entry name" value="2-enoyl-CoA Hydratase, Chain A, domain 1"/>
    <property type="match status" value="1"/>
</dbReference>
<evidence type="ECO:0000313" key="4">
    <source>
        <dbReference type="EMBL" id="GMG84944.1"/>
    </source>
</evidence>
<dbReference type="RefSeq" id="WP_285674125.1">
    <property type="nucleotide sequence ID" value="NZ_BSYI01000047.1"/>
</dbReference>
<organism evidence="4 5">
    <name type="scientific">Paralimibaculum aggregatum</name>
    <dbReference type="NCBI Taxonomy" id="3036245"/>
    <lineage>
        <taxon>Bacteria</taxon>
        <taxon>Pseudomonadati</taxon>
        <taxon>Pseudomonadota</taxon>
        <taxon>Alphaproteobacteria</taxon>
        <taxon>Rhodobacterales</taxon>
        <taxon>Paracoccaceae</taxon>
        <taxon>Paralimibaculum</taxon>
    </lineage>
</organism>
<evidence type="ECO:0000313" key="5">
    <source>
        <dbReference type="Proteomes" id="UP001239909"/>
    </source>
</evidence>
<dbReference type="PANTHER" id="PTHR11941">
    <property type="entry name" value="ENOYL-COA HYDRATASE-RELATED"/>
    <property type="match status" value="1"/>
</dbReference>